<evidence type="ECO:0000313" key="2">
    <source>
        <dbReference type="Proteomes" id="UP000004478"/>
    </source>
</evidence>
<proteinExistence type="predicted"/>
<dbReference type="Proteomes" id="UP000004478">
    <property type="component" value="Unassembled WGS sequence"/>
</dbReference>
<protein>
    <submittedName>
        <fullName evidence="1">Uncharacterized protein</fullName>
    </submittedName>
</protein>
<sequence length="37" mass="4233">MPYCTNLIKMNTINEIPINLAHKLKVTTGWVKAVYLT</sequence>
<keyword evidence="2" id="KW-1185">Reference proteome</keyword>
<evidence type="ECO:0000313" key="1">
    <source>
        <dbReference type="EMBL" id="EKB48160.1"/>
    </source>
</evidence>
<organism evidence="1 2">
    <name type="scientific">Cecembia lonarensis (strain CCUG 58316 / KCTC 22772 / LW9)</name>
    <dbReference type="NCBI Taxonomy" id="1225176"/>
    <lineage>
        <taxon>Bacteria</taxon>
        <taxon>Pseudomonadati</taxon>
        <taxon>Bacteroidota</taxon>
        <taxon>Cytophagia</taxon>
        <taxon>Cytophagales</taxon>
        <taxon>Cyclobacteriaceae</taxon>
        <taxon>Cecembia</taxon>
    </lineage>
</organism>
<reference evidence="1 2" key="1">
    <citation type="journal article" date="2012" name="J. Bacteriol.">
        <title>Draft Genome Sequence of Cecembia lonarensis Strain LW9T, Isolated from Lonar Lake, a Haloalkaline Lake in India.</title>
        <authorList>
            <person name="Shivaji S."/>
            <person name="Ara S."/>
            <person name="Singh A."/>
            <person name="Pinnaka A.K."/>
        </authorList>
    </citation>
    <scope>NUCLEOTIDE SEQUENCE [LARGE SCALE GENOMIC DNA]</scope>
    <source>
        <strain evidence="1 2">LW9</strain>
    </source>
</reference>
<dbReference type="EMBL" id="AMGM01000066">
    <property type="protein sequence ID" value="EKB48160.1"/>
    <property type="molecule type" value="Genomic_DNA"/>
</dbReference>
<dbReference type="AlphaFoldDB" id="K1KVH1"/>
<gene>
    <name evidence="1" type="ORF">B879_03231</name>
</gene>
<name>K1KVH1_CECL9</name>
<comment type="caution">
    <text evidence="1">The sequence shown here is derived from an EMBL/GenBank/DDBJ whole genome shotgun (WGS) entry which is preliminary data.</text>
</comment>
<accession>K1KVH1</accession>